<name>A0ABN8IB30_9NEOP</name>
<feature type="transmembrane region" description="Helical" evidence="1">
    <location>
        <begin position="382"/>
        <end position="402"/>
    </location>
</feature>
<dbReference type="Proteomes" id="UP000837857">
    <property type="component" value="Chromosome 20"/>
</dbReference>
<gene>
    <name evidence="2" type="ORF">IPOD504_LOCUS8261</name>
</gene>
<evidence type="ECO:0000256" key="1">
    <source>
        <dbReference type="SAM" id="Phobius"/>
    </source>
</evidence>
<evidence type="ECO:0008006" key="4">
    <source>
        <dbReference type="Google" id="ProtNLM"/>
    </source>
</evidence>
<keyword evidence="1" id="KW-0472">Membrane</keyword>
<keyword evidence="3" id="KW-1185">Reference proteome</keyword>
<feature type="transmembrane region" description="Helical" evidence="1">
    <location>
        <begin position="462"/>
        <end position="481"/>
    </location>
</feature>
<dbReference type="EMBL" id="OW152832">
    <property type="protein sequence ID" value="CAH2052521.1"/>
    <property type="molecule type" value="Genomic_DNA"/>
</dbReference>
<keyword evidence="1" id="KW-1133">Transmembrane helix</keyword>
<feature type="non-terminal residue" evidence="2">
    <location>
        <position position="634"/>
    </location>
</feature>
<feature type="transmembrane region" description="Helical" evidence="1">
    <location>
        <begin position="524"/>
        <end position="544"/>
    </location>
</feature>
<keyword evidence="1" id="KW-0812">Transmembrane</keyword>
<feature type="transmembrane region" description="Helical" evidence="1">
    <location>
        <begin position="279"/>
        <end position="297"/>
    </location>
</feature>
<organism evidence="2 3">
    <name type="scientific">Iphiclides podalirius</name>
    <name type="common">scarce swallowtail</name>
    <dbReference type="NCBI Taxonomy" id="110791"/>
    <lineage>
        <taxon>Eukaryota</taxon>
        <taxon>Metazoa</taxon>
        <taxon>Ecdysozoa</taxon>
        <taxon>Arthropoda</taxon>
        <taxon>Hexapoda</taxon>
        <taxon>Insecta</taxon>
        <taxon>Pterygota</taxon>
        <taxon>Neoptera</taxon>
        <taxon>Endopterygota</taxon>
        <taxon>Lepidoptera</taxon>
        <taxon>Glossata</taxon>
        <taxon>Ditrysia</taxon>
        <taxon>Papilionoidea</taxon>
        <taxon>Papilionidae</taxon>
        <taxon>Papilioninae</taxon>
        <taxon>Iphiclides</taxon>
    </lineage>
</organism>
<proteinExistence type="predicted"/>
<feature type="transmembrane region" description="Helical" evidence="1">
    <location>
        <begin position="28"/>
        <end position="47"/>
    </location>
</feature>
<protein>
    <recommendedName>
        <fullName evidence="4">Acyltransferase 3 domain-containing protein</fullName>
    </recommendedName>
</protein>
<dbReference type="InterPro" id="IPR052728">
    <property type="entry name" value="O2_lipid_transport_reg"/>
</dbReference>
<feature type="transmembrane region" description="Helical" evidence="1">
    <location>
        <begin position="409"/>
        <end position="430"/>
    </location>
</feature>
<evidence type="ECO:0000313" key="2">
    <source>
        <dbReference type="EMBL" id="CAH2052521.1"/>
    </source>
</evidence>
<feature type="transmembrane region" description="Helical" evidence="1">
    <location>
        <begin position="493"/>
        <end position="518"/>
    </location>
</feature>
<accession>A0ABN8IB30</accession>
<reference evidence="2" key="1">
    <citation type="submission" date="2022-03" db="EMBL/GenBank/DDBJ databases">
        <authorList>
            <person name="Martin H S."/>
        </authorList>
    </citation>
    <scope>NUCLEOTIDE SEQUENCE</scope>
</reference>
<dbReference type="PANTHER" id="PTHR11161:SF72">
    <property type="entry name" value="FI21449P1"/>
    <property type="match status" value="1"/>
</dbReference>
<sequence length="634" mass="71304">MCRPCLYKAWRRLERTVSQRRQQTRGNMSPVTSAFCYIGVIAAVGAIQSTGQEISRQPRLFHLDDYDRCLSKQDGLYCLGTFRLTAESPNSLYEALKNHSGPHSFDRTLLHRGYCVSARCPSSEANATLRFERCVRQRARALSLNSTLSSLKYCRAFGQESAPDDAWPYRAFLAAIGALLLLNFAGTIYDVSAGEKGKNKILTSWSMKANWQKLTASYDSCDPSRSVLSPIRGARVFLLVTVVMSHAIEMTYKSHIANPEFLETAQRHPMSMILRNGSSVVQTFTVISNFLLAFILLRFASKKKLGLSMLPALIMYRVVRISPVHLLVVGFAATWWRLAGDGPLWSALVTAESDICRRKFWSHLLFLNNLIEPQKQCMLQTWFLAVDLQLYIVACFVTLSLVNNLRRAIFVIGGMFIVSCLLNVGLAYVYHWKSLLYLLSPENLRTTFEGVSSFSYFYISPWGSLPACFLGLFAAHLQLYVKEQGYDVTKTKWLVQLYHVSLPLCVAWLLTGYVMTSLTTRGSFAAYIGFERPIISAIAALLLYGAANNLDNCFRRLFSWHGWQLPARLSLSVMMVHRVINMQLVATRTAAVRTSVASIVLDGAVTTFLSYLLAVPLTLLVEMPVQRTFTALFT</sequence>
<dbReference type="PANTHER" id="PTHR11161">
    <property type="entry name" value="O-ACYLTRANSFERASE"/>
    <property type="match status" value="1"/>
</dbReference>
<feature type="transmembrane region" description="Helical" evidence="1">
    <location>
        <begin position="596"/>
        <end position="621"/>
    </location>
</feature>
<feature type="transmembrane region" description="Helical" evidence="1">
    <location>
        <begin position="318"/>
        <end position="338"/>
    </location>
</feature>
<evidence type="ECO:0000313" key="3">
    <source>
        <dbReference type="Proteomes" id="UP000837857"/>
    </source>
</evidence>